<organism evidence="2 3">
    <name type="scientific">Thiogranum longum</name>
    <dbReference type="NCBI Taxonomy" id="1537524"/>
    <lineage>
        <taxon>Bacteria</taxon>
        <taxon>Pseudomonadati</taxon>
        <taxon>Pseudomonadota</taxon>
        <taxon>Gammaproteobacteria</taxon>
        <taxon>Chromatiales</taxon>
        <taxon>Ectothiorhodospiraceae</taxon>
        <taxon>Thiogranum</taxon>
    </lineage>
</organism>
<dbReference type="EMBL" id="SMFX01000001">
    <property type="protein sequence ID" value="TCK17406.1"/>
    <property type="molecule type" value="Genomic_DNA"/>
</dbReference>
<proteinExistence type="predicted"/>
<comment type="caution">
    <text evidence="2">The sequence shown here is derived from an EMBL/GenBank/DDBJ whole genome shotgun (WGS) entry which is preliminary data.</text>
</comment>
<accession>A0A4V2PGM7</accession>
<reference evidence="2 3" key="1">
    <citation type="submission" date="2019-03" db="EMBL/GenBank/DDBJ databases">
        <title>Genomic Encyclopedia of Type Strains, Phase IV (KMG-IV): sequencing the most valuable type-strain genomes for metagenomic binning, comparative biology and taxonomic classification.</title>
        <authorList>
            <person name="Goeker M."/>
        </authorList>
    </citation>
    <scope>NUCLEOTIDE SEQUENCE [LARGE SCALE GENOMIC DNA]</scope>
    <source>
        <strain evidence="2 3">DSM 19610</strain>
    </source>
</reference>
<dbReference type="RefSeq" id="WP_207891791.1">
    <property type="nucleotide sequence ID" value="NZ_SMFX01000001.1"/>
</dbReference>
<keyword evidence="1" id="KW-0732">Signal</keyword>
<dbReference type="InterPro" id="IPR035923">
    <property type="entry name" value="TT1751-like_sf"/>
</dbReference>
<name>A0A4V2PGM7_9GAMM</name>
<evidence type="ECO:0000313" key="2">
    <source>
        <dbReference type="EMBL" id="TCK17406.1"/>
    </source>
</evidence>
<protein>
    <recommendedName>
        <fullName evidence="4">DUF302 domain-containing protein</fullName>
    </recommendedName>
</protein>
<keyword evidence="3" id="KW-1185">Reference proteome</keyword>
<dbReference type="Gene3D" id="3.30.310.70">
    <property type="entry name" value="TT1751-like domain"/>
    <property type="match status" value="1"/>
</dbReference>
<evidence type="ECO:0000256" key="1">
    <source>
        <dbReference type="SAM" id="SignalP"/>
    </source>
</evidence>
<dbReference type="SUPFAM" id="SSF103247">
    <property type="entry name" value="TT1751-like"/>
    <property type="match status" value="1"/>
</dbReference>
<feature type="signal peptide" evidence="1">
    <location>
        <begin position="1"/>
        <end position="27"/>
    </location>
</feature>
<evidence type="ECO:0008006" key="4">
    <source>
        <dbReference type="Google" id="ProtNLM"/>
    </source>
</evidence>
<dbReference type="AlphaFoldDB" id="A0A4V2PGM7"/>
<dbReference type="Proteomes" id="UP000295707">
    <property type="component" value="Unassembled WGS sequence"/>
</dbReference>
<sequence length="309" mass="34118">MVNIKRLFSIFMLVGVALLPLSGAVQAAEKFKPFVLAFKGPADFDAKVNETRDKLKSEGFRIVGEFTPYEGTHVDKAHVIIVTNDELVKAASMSKLGGFAAPWRIGITKVGDEVQVAYPNPIYIAKAYRLKTDLEGVNDALRRSLGAIETFGSKKGLSARKLRKYHYTFGMEYFDDVLELAEYDSHKAAVDAIEKNLAAGVGGVTKVYRLDLPNDVTVFGVARKAGEKGDENMDDAWIMDNVDFEELKTTAYLPYEILVDGNKVVALHMRFRMALHRPDLKMMGSNSFMNIMPSPKAVEKALRAAAGGK</sequence>
<gene>
    <name evidence="2" type="ORF">DFR30_0636</name>
</gene>
<feature type="chain" id="PRO_5020589905" description="DUF302 domain-containing protein" evidence="1">
    <location>
        <begin position="28"/>
        <end position="309"/>
    </location>
</feature>
<evidence type="ECO:0000313" key="3">
    <source>
        <dbReference type="Proteomes" id="UP000295707"/>
    </source>
</evidence>